<dbReference type="InterPro" id="IPR036873">
    <property type="entry name" value="Rhodanese-like_dom_sf"/>
</dbReference>
<dbReference type="AlphaFoldDB" id="A0AAJ1UG64"/>
<dbReference type="PANTHER" id="PTHR30401:SF0">
    <property type="entry name" value="TRNA 2-SELENOURIDINE SYNTHASE"/>
    <property type="match status" value="1"/>
</dbReference>
<evidence type="ECO:0000256" key="1">
    <source>
        <dbReference type="ARBA" id="ARBA00023266"/>
    </source>
</evidence>
<sequence length="346" mass="38288">MPITLTSLRAIRDLPFDRVIDVRSPAEYAEDHIPGAINLPALSNEERARVGTIYVQQDRFLARKVGAALVARNVADHLEQRLSEEDGGWRPLVYCWRGGQRSGSFASILKQIGWRADTIEGGYRHYRQLVVKALYDDPLPVRLVIIDGGTGTAKTRLLHALQTEGAQMIDLEGLAAHRGSLFGPLLDQPQPAQKGFESALAMELVRMDPKRTVFIEAESTRIGSIILPPQLAAAMRAAPRLRITAPMGARVSHLVSEYADLIAAPEALDKVLGQLVRYHGHARVADWRALAASGDMAQLTRELIEQHYDPRYVKMPKGSESNDLPLPDLTVETLTKAARRLIADYD</sequence>
<dbReference type="Gene3D" id="3.40.250.10">
    <property type="entry name" value="Rhodanese-like domain"/>
    <property type="match status" value="1"/>
</dbReference>
<proteinExistence type="predicted"/>
<feature type="domain" description="Rhodanese" evidence="2">
    <location>
        <begin position="13"/>
        <end position="131"/>
    </location>
</feature>
<dbReference type="PROSITE" id="PS50206">
    <property type="entry name" value="RHODANESE_3"/>
    <property type="match status" value="1"/>
</dbReference>
<dbReference type="GO" id="GO:0004792">
    <property type="term" value="F:thiosulfate-cyanide sulfurtransferase activity"/>
    <property type="evidence" value="ECO:0007669"/>
    <property type="project" value="InterPro"/>
</dbReference>
<dbReference type="Pfam" id="PF26341">
    <property type="entry name" value="AAA_SelU"/>
    <property type="match status" value="1"/>
</dbReference>
<dbReference type="NCBIfam" id="TIGR03167">
    <property type="entry name" value="tRNA_sel_U_synt"/>
    <property type="match status" value="1"/>
</dbReference>
<dbReference type="SMART" id="SM00450">
    <property type="entry name" value="RHOD"/>
    <property type="match status" value="1"/>
</dbReference>
<dbReference type="CDD" id="cd01520">
    <property type="entry name" value="RHOD_YbbB"/>
    <property type="match status" value="1"/>
</dbReference>
<name>A0AAJ1UG64_9RHOB</name>
<reference evidence="3" key="1">
    <citation type="submission" date="2022-07" db="EMBL/GenBank/DDBJ databases">
        <authorList>
            <person name="Otstavnykh N."/>
            <person name="Isaeva M."/>
            <person name="Bystritskaya E."/>
        </authorList>
    </citation>
    <scope>NUCLEOTIDE SEQUENCE</scope>
    <source>
        <strain evidence="3">10Alg 79</strain>
    </source>
</reference>
<dbReference type="EC" id="2.5.1.-" evidence="3"/>
<dbReference type="EMBL" id="JANFFA010000004">
    <property type="protein sequence ID" value="MDQ2095486.1"/>
    <property type="molecule type" value="Genomic_DNA"/>
</dbReference>
<dbReference type="NCBIfam" id="NF008750">
    <property type="entry name" value="PRK11784.1-2"/>
    <property type="match status" value="1"/>
</dbReference>
<dbReference type="Pfam" id="PF00581">
    <property type="entry name" value="Rhodanese"/>
    <property type="match status" value="1"/>
</dbReference>
<dbReference type="NCBIfam" id="NF008752">
    <property type="entry name" value="PRK11784.1-4"/>
    <property type="match status" value="1"/>
</dbReference>
<dbReference type="InterPro" id="IPR001307">
    <property type="entry name" value="Thiosulphate_STrfase_CS"/>
</dbReference>
<dbReference type="InterPro" id="IPR058840">
    <property type="entry name" value="AAA_SelU"/>
</dbReference>
<protein>
    <submittedName>
        <fullName evidence="3">tRNA 2-selenouridine(34) synthase MnmH</fullName>
        <ecNumber evidence="3">2.5.1.-</ecNumber>
    </submittedName>
</protein>
<dbReference type="InterPro" id="IPR017582">
    <property type="entry name" value="SelU"/>
</dbReference>
<keyword evidence="1" id="KW-0711">Selenium</keyword>
<gene>
    <name evidence="3" type="primary">mnmH</name>
    <name evidence="3" type="ORF">NOI20_15305</name>
</gene>
<dbReference type="InterPro" id="IPR001763">
    <property type="entry name" value="Rhodanese-like_dom"/>
</dbReference>
<dbReference type="PANTHER" id="PTHR30401">
    <property type="entry name" value="TRNA 2-SELENOURIDINE SYNTHASE"/>
    <property type="match status" value="1"/>
</dbReference>
<reference evidence="3" key="2">
    <citation type="submission" date="2023-04" db="EMBL/GenBank/DDBJ databases">
        <title>'Rhodoalgimonas zhirmunskyi' gen. nov., isolated from a red alga.</title>
        <authorList>
            <person name="Nedashkovskaya O.I."/>
            <person name="Otstavnykh N.Y."/>
            <person name="Bystritskaya E.P."/>
            <person name="Balabanova L.A."/>
            <person name="Isaeva M.P."/>
        </authorList>
    </citation>
    <scope>NUCLEOTIDE SEQUENCE</scope>
    <source>
        <strain evidence="3">10Alg 79</strain>
    </source>
</reference>
<evidence type="ECO:0000259" key="2">
    <source>
        <dbReference type="PROSITE" id="PS50206"/>
    </source>
</evidence>
<comment type="caution">
    <text evidence="3">The sequence shown here is derived from an EMBL/GenBank/DDBJ whole genome shotgun (WGS) entry which is preliminary data.</text>
</comment>
<dbReference type="SUPFAM" id="SSF52821">
    <property type="entry name" value="Rhodanese/Cell cycle control phosphatase"/>
    <property type="match status" value="1"/>
</dbReference>
<dbReference type="GO" id="GO:0002098">
    <property type="term" value="P:tRNA wobble uridine modification"/>
    <property type="evidence" value="ECO:0007669"/>
    <property type="project" value="InterPro"/>
</dbReference>
<accession>A0AAJ1UG64</accession>
<evidence type="ECO:0000313" key="4">
    <source>
        <dbReference type="Proteomes" id="UP001227162"/>
    </source>
</evidence>
<dbReference type="RefSeq" id="WP_317627101.1">
    <property type="nucleotide sequence ID" value="NZ_JANFFA010000004.1"/>
</dbReference>
<dbReference type="PROSITE" id="PS00380">
    <property type="entry name" value="RHODANESE_1"/>
    <property type="match status" value="1"/>
</dbReference>
<organism evidence="3 4">
    <name type="scientific">Rhodalgimonas zhirmunskyi</name>
    <dbReference type="NCBI Taxonomy" id="2964767"/>
    <lineage>
        <taxon>Bacteria</taxon>
        <taxon>Pseudomonadati</taxon>
        <taxon>Pseudomonadota</taxon>
        <taxon>Alphaproteobacteria</taxon>
        <taxon>Rhodobacterales</taxon>
        <taxon>Roseobacteraceae</taxon>
        <taxon>Rhodalgimonas</taxon>
    </lineage>
</organism>
<keyword evidence="3" id="KW-0808">Transferase</keyword>
<dbReference type="GO" id="GO:0043828">
    <property type="term" value="F:tRNA 2-selenouridine synthase activity"/>
    <property type="evidence" value="ECO:0007669"/>
    <property type="project" value="InterPro"/>
</dbReference>
<keyword evidence="4" id="KW-1185">Reference proteome</keyword>
<dbReference type="Proteomes" id="UP001227162">
    <property type="component" value="Unassembled WGS sequence"/>
</dbReference>
<evidence type="ECO:0000313" key="3">
    <source>
        <dbReference type="EMBL" id="MDQ2095486.1"/>
    </source>
</evidence>